<gene>
    <name evidence="2" type="ORF">LMV7_p00870</name>
</gene>
<keyword evidence="1" id="KW-0812">Transmembrane</keyword>
<feature type="transmembrane region" description="Helical" evidence="1">
    <location>
        <begin position="34"/>
        <end position="54"/>
    </location>
</feature>
<name>U5NWN7_9MICC</name>
<sequence length="70" mass="7452">MAAVTAVGLYALTAFPLWDHIGEALREERGTPTWIFLLASVGTALPVAGVLMALDQLTQNPVPSCTDRGR</sequence>
<dbReference type="RefSeq" id="WP_023190159.1">
    <property type="nucleotide sequence ID" value="NC_022599.1"/>
</dbReference>
<keyword evidence="2" id="KW-0614">Plasmid</keyword>
<geneLocation type="plasmid" evidence="2">
    <name>pLMV7</name>
</geneLocation>
<keyword evidence="1" id="KW-1133">Transmembrane helix</keyword>
<proteinExistence type="predicted"/>
<evidence type="ECO:0000256" key="1">
    <source>
        <dbReference type="SAM" id="Phobius"/>
    </source>
</evidence>
<dbReference type="AlphaFoldDB" id="U5NWN7"/>
<reference evidence="2" key="1">
    <citation type="journal article" date="2013" name="Genome Announc.">
        <title>First complete sequence of a giant linear plasmid from a micrococcus strain isolated from an extremely high-altitude lake.</title>
        <authorList>
            <person name="Dib J.R."/>
            <person name="Schuldes J."/>
            <person name="Thurmer A."/>
            <person name="Farias M.E."/>
            <person name="Daniel R."/>
            <person name="Meinhardt F."/>
        </authorList>
    </citation>
    <scope>NUCLEOTIDE SEQUENCE</scope>
    <source>
        <strain evidence="2">V7</strain>
        <plasmid evidence="2">pLMV7</plasmid>
    </source>
</reference>
<organism evidence="2">
    <name type="scientific">Micrococcus sp. V7</name>
    <dbReference type="NCBI Taxonomy" id="404582"/>
    <lineage>
        <taxon>Bacteria</taxon>
        <taxon>Bacillati</taxon>
        <taxon>Actinomycetota</taxon>
        <taxon>Actinomycetes</taxon>
        <taxon>Micrococcales</taxon>
        <taxon>Micrococcaceae</taxon>
        <taxon>Micrococcus</taxon>
    </lineage>
</organism>
<evidence type="ECO:0000313" key="2">
    <source>
        <dbReference type="EMBL" id="AGY35508.1"/>
    </source>
</evidence>
<protein>
    <submittedName>
        <fullName evidence="2">Uncharacterized protein</fullName>
    </submittedName>
</protein>
<keyword evidence="1" id="KW-0472">Membrane</keyword>
<accession>U5NWN7</accession>
<dbReference type="EMBL" id="KF577591">
    <property type="protein sequence ID" value="AGY35508.1"/>
    <property type="molecule type" value="Genomic_DNA"/>
</dbReference>